<dbReference type="AlphaFoldDB" id="C7NTD4"/>
<dbReference type="HOGENOM" id="CLU_3130765_0_0_2"/>
<sequence length="49" mass="5841">MESPGNSSGKDRPRIDAEHTDEQLYIIYDRVNFDAWIQSDYHVDRTGWR</sequence>
<proteinExistence type="predicted"/>
<accession>C7NTD4</accession>
<organism evidence="1 2">
    <name type="scientific">Halorhabdus utahensis (strain DSM 12940 / JCM 11049 / AX-2)</name>
    <dbReference type="NCBI Taxonomy" id="519442"/>
    <lineage>
        <taxon>Archaea</taxon>
        <taxon>Methanobacteriati</taxon>
        <taxon>Methanobacteriota</taxon>
        <taxon>Stenosarchaea group</taxon>
        <taxon>Halobacteria</taxon>
        <taxon>Halobacteriales</taxon>
        <taxon>Haloarculaceae</taxon>
        <taxon>Halorhabdus</taxon>
    </lineage>
</organism>
<gene>
    <name evidence="1" type="ordered locus">Huta_0670</name>
</gene>
<dbReference type="eggNOG" id="arCOG09153">
    <property type="taxonomic scope" value="Archaea"/>
</dbReference>
<evidence type="ECO:0000313" key="2">
    <source>
        <dbReference type="Proteomes" id="UP000002071"/>
    </source>
</evidence>
<name>C7NTD4_HALUD</name>
<dbReference type="OrthoDB" id="260782at2157"/>
<reference evidence="1 2" key="1">
    <citation type="journal article" date="2009" name="Stand. Genomic Sci.">
        <title>Complete genome sequence of Halorhabdus utahensis type strain (AX-2).</title>
        <authorList>
            <person name="Anderson I."/>
            <person name="Tindall B.J."/>
            <person name="Pomrenke H."/>
            <person name="Goker M."/>
            <person name="Lapidus A."/>
            <person name="Nolan M."/>
            <person name="Copeland A."/>
            <person name="Glavina Del Rio T."/>
            <person name="Chen F."/>
            <person name="Tice H."/>
            <person name="Cheng J.F."/>
            <person name="Lucas S."/>
            <person name="Chertkov O."/>
            <person name="Bruce D."/>
            <person name="Brettin T."/>
            <person name="Detter J.C."/>
            <person name="Han C."/>
            <person name="Goodwin L."/>
            <person name="Land M."/>
            <person name="Hauser L."/>
            <person name="Chang Y.J."/>
            <person name="Jeffries C.D."/>
            <person name="Pitluck S."/>
            <person name="Pati A."/>
            <person name="Mavromatis K."/>
            <person name="Ivanova N."/>
            <person name="Ovchinnikova G."/>
            <person name="Chen A."/>
            <person name="Palaniappan K."/>
            <person name="Chain P."/>
            <person name="Rohde M."/>
            <person name="Bristow J."/>
            <person name="Eisen J.A."/>
            <person name="Markowitz V."/>
            <person name="Hugenholtz P."/>
            <person name="Kyrpides N.C."/>
            <person name="Klenk H.P."/>
        </authorList>
    </citation>
    <scope>NUCLEOTIDE SEQUENCE [LARGE SCALE GENOMIC DNA]</scope>
    <source>
        <strain evidence="2">DSM 12940 / JCM 11049 / AX-2</strain>
    </source>
</reference>
<dbReference type="KEGG" id="hut:Huta_0670"/>
<dbReference type="GeneID" id="54763356"/>
<dbReference type="RefSeq" id="WP_015788436.1">
    <property type="nucleotide sequence ID" value="NC_013158.1"/>
</dbReference>
<dbReference type="STRING" id="519442.Huta_0670"/>
<dbReference type="Proteomes" id="UP000002071">
    <property type="component" value="Chromosome"/>
</dbReference>
<protein>
    <submittedName>
        <fullName evidence="1">Uncharacterized protein</fullName>
    </submittedName>
</protein>
<keyword evidence="2" id="KW-1185">Reference proteome</keyword>
<dbReference type="EMBL" id="CP001687">
    <property type="protein sequence ID" value="ACV10856.1"/>
    <property type="molecule type" value="Genomic_DNA"/>
</dbReference>
<evidence type="ECO:0000313" key="1">
    <source>
        <dbReference type="EMBL" id="ACV10856.1"/>
    </source>
</evidence>